<comment type="catalytic activity">
    <reaction evidence="1">
        <text>S-ubiquitinyl-[E2 ubiquitin-conjugating enzyme]-L-cysteine + [acceptor protein]-L-lysine = [E2 ubiquitin-conjugating enzyme]-L-cysteine + N(6)-ubiquitinyl-[acceptor protein]-L-lysine.</text>
        <dbReference type="EC" id="2.3.2.27"/>
    </reaction>
</comment>
<dbReference type="Pfam" id="PF12678">
    <property type="entry name" value="zf-rbx1"/>
    <property type="match status" value="1"/>
</dbReference>
<evidence type="ECO:0000256" key="4">
    <source>
        <dbReference type="ARBA" id="ARBA00022723"/>
    </source>
</evidence>
<evidence type="ECO:0000256" key="3">
    <source>
        <dbReference type="ARBA" id="ARBA00012483"/>
    </source>
</evidence>
<dbReference type="Gene3D" id="3.30.40.10">
    <property type="entry name" value="Zinc/RING finger domain, C3HC4 (zinc finger)"/>
    <property type="match status" value="1"/>
</dbReference>
<evidence type="ECO:0000313" key="11">
    <source>
        <dbReference type="Proteomes" id="UP001457282"/>
    </source>
</evidence>
<proteinExistence type="predicted"/>
<dbReference type="PROSITE" id="PS50089">
    <property type="entry name" value="ZF_RING_2"/>
    <property type="match status" value="1"/>
</dbReference>
<keyword evidence="7" id="KW-0862">Zinc</keyword>
<dbReference type="PANTHER" id="PTHR15710:SF229">
    <property type="entry name" value="E3 UBIQUITIN-PROTEIN LIGASE RNF181-LIKE"/>
    <property type="match status" value="1"/>
</dbReference>
<name>A0AAW1WID9_RUBAR</name>
<dbReference type="InterPro" id="IPR024766">
    <property type="entry name" value="Znf_RING_H2"/>
</dbReference>
<evidence type="ECO:0000256" key="6">
    <source>
        <dbReference type="ARBA" id="ARBA00022786"/>
    </source>
</evidence>
<sequence>MVMIRLALFKLYEHRRSIDHPTQSKYKHEFVTERQVMVPFSELKLLSERPRWTQVMADHLSIMGVPQHEQPDIIRKIFCEGELALPDLPINVSIGDTILHILGTNPETGDTINDTDTVEIIETNLHPKFIPATQSSIKGLERVRLVDDIIRESPSCLICLEGLDHLHNDDDAAQEEGQPIITRLPCLHHYHGYCIVRWLKTHHLCPVCRYPMPTKEEDEPRSKRIKTL</sequence>
<dbReference type="SUPFAM" id="SSF57850">
    <property type="entry name" value="RING/U-box"/>
    <property type="match status" value="1"/>
</dbReference>
<accession>A0AAW1WID9</accession>
<evidence type="ECO:0000259" key="9">
    <source>
        <dbReference type="PROSITE" id="PS50089"/>
    </source>
</evidence>
<comment type="pathway">
    <text evidence="2">Protein modification; protein ubiquitination.</text>
</comment>
<protein>
    <recommendedName>
        <fullName evidence="3">RING-type E3 ubiquitin transferase</fullName>
        <ecNumber evidence="3">2.3.2.27</ecNumber>
    </recommendedName>
</protein>
<comment type="caution">
    <text evidence="10">The sequence shown here is derived from an EMBL/GenBank/DDBJ whole genome shotgun (WGS) entry which is preliminary data.</text>
</comment>
<dbReference type="AlphaFoldDB" id="A0AAW1WID9"/>
<reference evidence="10 11" key="1">
    <citation type="journal article" date="2023" name="G3 (Bethesda)">
        <title>A chromosome-length genome assembly and annotation of blackberry (Rubus argutus, cv. 'Hillquist').</title>
        <authorList>
            <person name="Bruna T."/>
            <person name="Aryal R."/>
            <person name="Dudchenko O."/>
            <person name="Sargent D.J."/>
            <person name="Mead D."/>
            <person name="Buti M."/>
            <person name="Cavallini A."/>
            <person name="Hytonen T."/>
            <person name="Andres J."/>
            <person name="Pham M."/>
            <person name="Weisz D."/>
            <person name="Mascagni F."/>
            <person name="Usai G."/>
            <person name="Natali L."/>
            <person name="Bassil N."/>
            <person name="Fernandez G.E."/>
            <person name="Lomsadze A."/>
            <person name="Armour M."/>
            <person name="Olukolu B."/>
            <person name="Poorten T."/>
            <person name="Britton C."/>
            <person name="Davik J."/>
            <person name="Ashrafi H."/>
            <person name="Aiden E.L."/>
            <person name="Borodovsky M."/>
            <person name="Worthington M."/>
        </authorList>
    </citation>
    <scope>NUCLEOTIDE SEQUENCE [LARGE SCALE GENOMIC DNA]</scope>
    <source>
        <strain evidence="10">PI 553951</strain>
    </source>
</reference>
<dbReference type="InterPro" id="IPR013083">
    <property type="entry name" value="Znf_RING/FYVE/PHD"/>
</dbReference>
<dbReference type="GO" id="GO:0005737">
    <property type="term" value="C:cytoplasm"/>
    <property type="evidence" value="ECO:0007669"/>
    <property type="project" value="TreeGrafter"/>
</dbReference>
<dbReference type="PANTHER" id="PTHR15710">
    <property type="entry name" value="E3 UBIQUITIN-PROTEIN LIGASE PRAJA"/>
    <property type="match status" value="1"/>
</dbReference>
<gene>
    <name evidence="10" type="ORF">M0R45_031521</name>
</gene>
<keyword evidence="11" id="KW-1185">Reference proteome</keyword>
<evidence type="ECO:0000256" key="2">
    <source>
        <dbReference type="ARBA" id="ARBA00004906"/>
    </source>
</evidence>
<evidence type="ECO:0000256" key="7">
    <source>
        <dbReference type="ARBA" id="ARBA00022833"/>
    </source>
</evidence>
<dbReference type="InterPro" id="IPR001841">
    <property type="entry name" value="Znf_RING"/>
</dbReference>
<dbReference type="EMBL" id="JBEDUW010000006">
    <property type="protein sequence ID" value="KAK9923087.1"/>
    <property type="molecule type" value="Genomic_DNA"/>
</dbReference>
<keyword evidence="5 8" id="KW-0863">Zinc-finger</keyword>
<dbReference type="SMART" id="SM00184">
    <property type="entry name" value="RING"/>
    <property type="match status" value="1"/>
</dbReference>
<evidence type="ECO:0000256" key="5">
    <source>
        <dbReference type="ARBA" id="ARBA00022771"/>
    </source>
</evidence>
<evidence type="ECO:0000313" key="10">
    <source>
        <dbReference type="EMBL" id="KAK9923087.1"/>
    </source>
</evidence>
<dbReference type="GO" id="GO:0061630">
    <property type="term" value="F:ubiquitin protein ligase activity"/>
    <property type="evidence" value="ECO:0007669"/>
    <property type="project" value="UniProtKB-EC"/>
</dbReference>
<evidence type="ECO:0000256" key="1">
    <source>
        <dbReference type="ARBA" id="ARBA00000900"/>
    </source>
</evidence>
<keyword evidence="6" id="KW-0833">Ubl conjugation pathway</keyword>
<dbReference type="GO" id="GO:0008270">
    <property type="term" value="F:zinc ion binding"/>
    <property type="evidence" value="ECO:0007669"/>
    <property type="project" value="UniProtKB-KW"/>
</dbReference>
<dbReference type="Proteomes" id="UP001457282">
    <property type="component" value="Unassembled WGS sequence"/>
</dbReference>
<dbReference type="GO" id="GO:0016567">
    <property type="term" value="P:protein ubiquitination"/>
    <property type="evidence" value="ECO:0007669"/>
    <property type="project" value="TreeGrafter"/>
</dbReference>
<organism evidence="10 11">
    <name type="scientific">Rubus argutus</name>
    <name type="common">Southern blackberry</name>
    <dbReference type="NCBI Taxonomy" id="59490"/>
    <lineage>
        <taxon>Eukaryota</taxon>
        <taxon>Viridiplantae</taxon>
        <taxon>Streptophyta</taxon>
        <taxon>Embryophyta</taxon>
        <taxon>Tracheophyta</taxon>
        <taxon>Spermatophyta</taxon>
        <taxon>Magnoliopsida</taxon>
        <taxon>eudicotyledons</taxon>
        <taxon>Gunneridae</taxon>
        <taxon>Pentapetalae</taxon>
        <taxon>rosids</taxon>
        <taxon>fabids</taxon>
        <taxon>Rosales</taxon>
        <taxon>Rosaceae</taxon>
        <taxon>Rosoideae</taxon>
        <taxon>Rosoideae incertae sedis</taxon>
        <taxon>Rubus</taxon>
    </lineage>
</organism>
<keyword evidence="4" id="KW-0479">Metal-binding</keyword>
<evidence type="ECO:0000256" key="8">
    <source>
        <dbReference type="PROSITE-ProRule" id="PRU00175"/>
    </source>
</evidence>
<feature type="domain" description="RING-type" evidence="9">
    <location>
        <begin position="156"/>
        <end position="209"/>
    </location>
</feature>
<dbReference type="EC" id="2.3.2.27" evidence="3"/>